<reference evidence="1" key="2">
    <citation type="journal article" date="2021" name="PeerJ">
        <title>Extensive microbial diversity within the chicken gut microbiome revealed by metagenomics and culture.</title>
        <authorList>
            <person name="Gilroy R."/>
            <person name="Ravi A."/>
            <person name="Getino M."/>
            <person name="Pursley I."/>
            <person name="Horton D.L."/>
            <person name="Alikhan N.F."/>
            <person name="Baker D."/>
            <person name="Gharbi K."/>
            <person name="Hall N."/>
            <person name="Watson M."/>
            <person name="Adriaenssens E.M."/>
            <person name="Foster-Nyarko E."/>
            <person name="Jarju S."/>
            <person name="Secka A."/>
            <person name="Antonio M."/>
            <person name="Oren A."/>
            <person name="Chaudhuri R.R."/>
            <person name="La Ragione R."/>
            <person name="Hildebrand F."/>
            <person name="Pallen M.J."/>
        </authorList>
    </citation>
    <scope>NUCLEOTIDE SEQUENCE</scope>
    <source>
        <strain evidence="1">ChiW17-6978</strain>
    </source>
</reference>
<dbReference type="Proteomes" id="UP000886758">
    <property type="component" value="Unassembled WGS sequence"/>
</dbReference>
<organism evidence="1 2">
    <name type="scientific">Candidatus Pelethenecus faecipullorum</name>
    <dbReference type="NCBI Taxonomy" id="2840900"/>
    <lineage>
        <taxon>Bacteria</taxon>
        <taxon>Bacillati</taxon>
        <taxon>Mycoplasmatota</taxon>
        <taxon>Mollicutes</taxon>
        <taxon>Candidatus Pelethenecus</taxon>
    </lineage>
</organism>
<protein>
    <submittedName>
        <fullName evidence="1">Uncharacterized protein</fullName>
    </submittedName>
</protein>
<dbReference type="AlphaFoldDB" id="A0A9D1GRP9"/>
<evidence type="ECO:0000313" key="1">
    <source>
        <dbReference type="EMBL" id="HIT50340.1"/>
    </source>
</evidence>
<dbReference type="InterPro" id="IPR036390">
    <property type="entry name" value="WH_DNA-bd_sf"/>
</dbReference>
<dbReference type="Gene3D" id="1.10.10.10">
    <property type="entry name" value="Winged helix-like DNA-binding domain superfamily/Winged helix DNA-binding domain"/>
    <property type="match status" value="1"/>
</dbReference>
<comment type="caution">
    <text evidence="1">The sequence shown here is derived from an EMBL/GenBank/DDBJ whole genome shotgun (WGS) entry which is preliminary data.</text>
</comment>
<evidence type="ECO:0000313" key="2">
    <source>
        <dbReference type="Proteomes" id="UP000886758"/>
    </source>
</evidence>
<proteinExistence type="predicted"/>
<sequence>MDVVDLNQKVFKLKIRSKKIMQRFVEEEQLTTIEYYLLEELWKFSREDKTISMSELAQHFQVSLPAVMHKVDHLL</sequence>
<accession>A0A9D1GRP9</accession>
<reference evidence="1" key="1">
    <citation type="submission" date="2020-10" db="EMBL/GenBank/DDBJ databases">
        <authorList>
            <person name="Gilroy R."/>
        </authorList>
    </citation>
    <scope>NUCLEOTIDE SEQUENCE</scope>
    <source>
        <strain evidence="1">ChiW17-6978</strain>
    </source>
</reference>
<gene>
    <name evidence="1" type="ORF">IAD46_04875</name>
</gene>
<name>A0A9D1GRP9_9MOLU</name>
<dbReference type="EMBL" id="DVLF01000152">
    <property type="protein sequence ID" value="HIT50340.1"/>
    <property type="molecule type" value="Genomic_DNA"/>
</dbReference>
<dbReference type="SUPFAM" id="SSF46785">
    <property type="entry name" value="Winged helix' DNA-binding domain"/>
    <property type="match status" value="1"/>
</dbReference>
<feature type="non-terminal residue" evidence="1">
    <location>
        <position position="75"/>
    </location>
</feature>
<dbReference type="InterPro" id="IPR036388">
    <property type="entry name" value="WH-like_DNA-bd_sf"/>
</dbReference>